<keyword evidence="5" id="KW-0997">Cell inner membrane</keyword>
<dbReference type="Gene3D" id="3.30.420.380">
    <property type="match status" value="1"/>
</dbReference>
<keyword evidence="3" id="KW-0813">Transport</keyword>
<feature type="transmembrane region" description="Helical" evidence="10">
    <location>
        <begin position="228"/>
        <end position="248"/>
    </location>
</feature>
<evidence type="ECO:0000256" key="8">
    <source>
        <dbReference type="ARBA" id="ARBA00022989"/>
    </source>
</evidence>
<gene>
    <name evidence="12" type="primary">gspL</name>
    <name evidence="12" type="ORF">LL253_06865</name>
</gene>
<keyword evidence="13" id="KW-1185">Reference proteome</keyword>
<feature type="domain" description="GspL periplasmic" evidence="11">
    <location>
        <begin position="227"/>
        <end position="371"/>
    </location>
</feature>
<proteinExistence type="inferred from homology"/>
<comment type="caution">
    <text evidence="12">The sequence shown here is derived from an EMBL/GenBank/DDBJ whole genome shotgun (WGS) entry which is preliminary data.</text>
</comment>
<keyword evidence="6 10" id="KW-0812">Transmembrane</keyword>
<dbReference type="EMBL" id="JAJGNP010000004">
    <property type="protein sequence ID" value="MCC4232410.1"/>
    <property type="molecule type" value="Genomic_DNA"/>
</dbReference>
<dbReference type="InterPro" id="IPR025691">
    <property type="entry name" value="GspL_pp_dom"/>
</dbReference>
<evidence type="ECO:0000313" key="12">
    <source>
        <dbReference type="EMBL" id="MCC4232410.1"/>
    </source>
</evidence>
<organism evidence="12 13">
    <name type="scientific">Sphingobium soli</name>
    <dbReference type="NCBI Taxonomy" id="1591116"/>
    <lineage>
        <taxon>Bacteria</taxon>
        <taxon>Pseudomonadati</taxon>
        <taxon>Pseudomonadota</taxon>
        <taxon>Alphaproteobacteria</taxon>
        <taxon>Sphingomonadales</taxon>
        <taxon>Sphingomonadaceae</taxon>
        <taxon>Sphingobium</taxon>
    </lineage>
</organism>
<dbReference type="InterPro" id="IPR043129">
    <property type="entry name" value="ATPase_NBD"/>
</dbReference>
<evidence type="ECO:0000256" key="3">
    <source>
        <dbReference type="ARBA" id="ARBA00022448"/>
    </source>
</evidence>
<comment type="subcellular location">
    <subcellularLocation>
        <location evidence="1">Cell inner membrane</location>
    </subcellularLocation>
</comment>
<accession>A0ABS8H1K5</accession>
<dbReference type="SUPFAM" id="SSF53067">
    <property type="entry name" value="Actin-like ATPase domain"/>
    <property type="match status" value="1"/>
</dbReference>
<evidence type="ECO:0000259" key="11">
    <source>
        <dbReference type="Pfam" id="PF12693"/>
    </source>
</evidence>
<evidence type="ECO:0000256" key="7">
    <source>
        <dbReference type="ARBA" id="ARBA00022927"/>
    </source>
</evidence>
<evidence type="ECO:0000256" key="6">
    <source>
        <dbReference type="ARBA" id="ARBA00022692"/>
    </source>
</evidence>
<dbReference type="Pfam" id="PF12693">
    <property type="entry name" value="GspL_C"/>
    <property type="match status" value="1"/>
</dbReference>
<evidence type="ECO:0000256" key="1">
    <source>
        <dbReference type="ARBA" id="ARBA00004533"/>
    </source>
</evidence>
<keyword evidence="8 10" id="KW-1133">Transmembrane helix</keyword>
<keyword evidence="7" id="KW-0653">Protein transport</keyword>
<evidence type="ECO:0000256" key="9">
    <source>
        <dbReference type="ARBA" id="ARBA00023136"/>
    </source>
</evidence>
<name>A0ABS8H1K5_9SPHN</name>
<evidence type="ECO:0000256" key="4">
    <source>
        <dbReference type="ARBA" id="ARBA00022475"/>
    </source>
</evidence>
<comment type="similarity">
    <text evidence="2">Belongs to the GSP L family.</text>
</comment>
<evidence type="ECO:0000256" key="2">
    <source>
        <dbReference type="ARBA" id="ARBA00005318"/>
    </source>
</evidence>
<evidence type="ECO:0000313" key="13">
    <source>
        <dbReference type="Proteomes" id="UP001198830"/>
    </source>
</evidence>
<dbReference type="NCBIfam" id="TIGR01709">
    <property type="entry name" value="typeII_sec_gspL"/>
    <property type="match status" value="1"/>
</dbReference>
<dbReference type="InterPro" id="IPR007812">
    <property type="entry name" value="T2SS_protein-GspL"/>
</dbReference>
<dbReference type="Proteomes" id="UP001198830">
    <property type="component" value="Unassembled WGS sequence"/>
</dbReference>
<reference evidence="12 13" key="1">
    <citation type="submission" date="2021-10" db="EMBL/GenBank/DDBJ databases">
        <title>The diversity and Nitrogen Metabolism of Culturable Nitrate-Utilizing Bacteria Within the Oxygen Minimum Zone of the Changjiang (Yangtze River)Estuary.</title>
        <authorList>
            <person name="Zhang D."/>
            <person name="Zheng J."/>
            <person name="Liu S."/>
            <person name="He W."/>
        </authorList>
    </citation>
    <scope>NUCLEOTIDE SEQUENCE [LARGE SCALE GENOMIC DNA]</scope>
    <source>
        <strain evidence="12 13">FXH275-2</strain>
    </source>
</reference>
<evidence type="ECO:0000256" key="5">
    <source>
        <dbReference type="ARBA" id="ARBA00022519"/>
    </source>
</evidence>
<dbReference type="RefSeq" id="WP_228226682.1">
    <property type="nucleotide sequence ID" value="NZ_JAJGNP010000004.1"/>
</dbReference>
<sequence>MSSRDALILFLPEAAELPVRWMRVIDGALVQSGEGANWLAACGIAALPEQARVLLVPPAALVTLHWMAYPDLPPRQGRAAARLAVLASGLLPADQLFAAVDENDDPSAPHLIALASRTDMQHWMLWAQNHGLDPDIIVPAPLLIEAPEQGLGRAMIGGTAVLRGENMALPEDMALPELIADAPVIDVTTGMVEGRAIAALDRPPLDMRQGDFAKRVRPALDHRALQRIAVWTGMILFLLLATALIWLARQHSEANRLDRESLALAQEVLPNASDAAQAQIEMEGRLAARGAGGRAFTAPVAALLSAMQDAPGVALTTLSRDADGMVRATLASAKAEDINIVLLALQAAGFTITATSSQDPGGRTLAEVTVRA</sequence>
<protein>
    <submittedName>
        <fullName evidence="12">Type II secretion system protein GspL</fullName>
    </submittedName>
</protein>
<keyword evidence="4" id="KW-1003">Cell membrane</keyword>
<evidence type="ECO:0000256" key="10">
    <source>
        <dbReference type="SAM" id="Phobius"/>
    </source>
</evidence>
<keyword evidence="9 10" id="KW-0472">Membrane</keyword>